<evidence type="ECO:0000313" key="1">
    <source>
        <dbReference type="EMBL" id="GAA0467107.1"/>
    </source>
</evidence>
<keyword evidence="2" id="KW-1185">Reference proteome</keyword>
<evidence type="ECO:0000313" key="2">
    <source>
        <dbReference type="Proteomes" id="UP001499895"/>
    </source>
</evidence>
<proteinExistence type="predicted"/>
<reference evidence="2" key="1">
    <citation type="journal article" date="2019" name="Int. J. Syst. Evol. Microbiol.">
        <title>The Global Catalogue of Microorganisms (GCM) 10K type strain sequencing project: providing services to taxonomists for standard genome sequencing and annotation.</title>
        <authorList>
            <consortium name="The Broad Institute Genomics Platform"/>
            <consortium name="The Broad Institute Genome Sequencing Center for Infectious Disease"/>
            <person name="Wu L."/>
            <person name="Ma J."/>
        </authorList>
    </citation>
    <scope>NUCLEOTIDE SEQUENCE [LARGE SCALE GENOMIC DNA]</scope>
    <source>
        <strain evidence="2">JCM 10649</strain>
    </source>
</reference>
<dbReference type="Proteomes" id="UP001499895">
    <property type="component" value="Unassembled WGS sequence"/>
</dbReference>
<sequence>MLAEAPAGPLARATAAPKAVAKTVARDTNRMIDCISDPFLYEPSLRYESDSLGTHWSPLRALMAGM</sequence>
<name>A0ABP3JYN6_9ACTN</name>
<accession>A0ABP3JYN6</accession>
<protein>
    <submittedName>
        <fullName evidence="1">Uncharacterized protein</fullName>
    </submittedName>
</protein>
<gene>
    <name evidence="1" type="ORF">GCM10009544_31690</name>
</gene>
<organism evidence="1 2">
    <name type="scientific">Streptomyces stramineus</name>
    <dbReference type="NCBI Taxonomy" id="173861"/>
    <lineage>
        <taxon>Bacteria</taxon>
        <taxon>Bacillati</taxon>
        <taxon>Actinomycetota</taxon>
        <taxon>Actinomycetes</taxon>
        <taxon>Kitasatosporales</taxon>
        <taxon>Streptomycetaceae</taxon>
        <taxon>Streptomyces</taxon>
    </lineage>
</organism>
<dbReference type="EMBL" id="BAAAHB010000031">
    <property type="protein sequence ID" value="GAA0467107.1"/>
    <property type="molecule type" value="Genomic_DNA"/>
</dbReference>
<comment type="caution">
    <text evidence="1">The sequence shown here is derived from an EMBL/GenBank/DDBJ whole genome shotgun (WGS) entry which is preliminary data.</text>
</comment>